<comment type="similarity">
    <text evidence="1">Belongs to the ATG5 family.</text>
</comment>
<name>A0ABR2FWT8_9ROSI</name>
<evidence type="ECO:0000313" key="7">
    <source>
        <dbReference type="Proteomes" id="UP001472677"/>
    </source>
</evidence>
<keyword evidence="2" id="KW-1017">Isopeptide bond</keyword>
<dbReference type="InterPro" id="IPR042526">
    <property type="entry name" value="Atg5_HR"/>
</dbReference>
<proteinExistence type="inferred from homology"/>
<evidence type="ECO:0000256" key="4">
    <source>
        <dbReference type="ARBA" id="ARBA00023006"/>
    </source>
</evidence>
<gene>
    <name evidence="6" type="ORF">V6N12_023091</name>
</gene>
<dbReference type="EMBL" id="JBBPBM010000004">
    <property type="protein sequence ID" value="KAK8588667.1"/>
    <property type="molecule type" value="Genomic_DNA"/>
</dbReference>
<sequence>MKAAYIMNGNCKNVMNMSQSDQSELWNSVMNGEYDPLGSLTQSSPITTF</sequence>
<organism evidence="6 7">
    <name type="scientific">Hibiscus sabdariffa</name>
    <name type="common">roselle</name>
    <dbReference type="NCBI Taxonomy" id="183260"/>
    <lineage>
        <taxon>Eukaryota</taxon>
        <taxon>Viridiplantae</taxon>
        <taxon>Streptophyta</taxon>
        <taxon>Embryophyta</taxon>
        <taxon>Tracheophyta</taxon>
        <taxon>Spermatophyta</taxon>
        <taxon>Magnoliopsida</taxon>
        <taxon>eudicotyledons</taxon>
        <taxon>Gunneridae</taxon>
        <taxon>Pentapetalae</taxon>
        <taxon>rosids</taxon>
        <taxon>malvids</taxon>
        <taxon>Malvales</taxon>
        <taxon>Malvaceae</taxon>
        <taxon>Malvoideae</taxon>
        <taxon>Hibiscus</taxon>
    </lineage>
</organism>
<evidence type="ECO:0000256" key="3">
    <source>
        <dbReference type="ARBA" id="ARBA00022843"/>
    </source>
</evidence>
<dbReference type="Pfam" id="PF20637">
    <property type="entry name" value="ATG5_HBR"/>
    <property type="match status" value="1"/>
</dbReference>
<dbReference type="Proteomes" id="UP001472677">
    <property type="component" value="Unassembled WGS sequence"/>
</dbReference>
<comment type="caution">
    <text evidence="6">The sequence shown here is derived from an EMBL/GenBank/DDBJ whole genome shotgun (WGS) entry which is preliminary data.</text>
</comment>
<dbReference type="Gene3D" id="1.10.246.190">
    <property type="entry name" value="Autophagy protein Apg5, helix rich domain"/>
    <property type="match status" value="1"/>
</dbReference>
<accession>A0ABR2FWT8</accession>
<dbReference type="PANTHER" id="PTHR13040">
    <property type="entry name" value="AUTOPHAGY PROTEIN 5"/>
    <property type="match status" value="1"/>
</dbReference>
<dbReference type="InterPro" id="IPR007239">
    <property type="entry name" value="Atg5"/>
</dbReference>
<reference evidence="6 7" key="1">
    <citation type="journal article" date="2024" name="G3 (Bethesda)">
        <title>Genome assembly of Hibiscus sabdariffa L. provides insights into metabolisms of medicinal natural products.</title>
        <authorList>
            <person name="Kim T."/>
        </authorList>
    </citation>
    <scope>NUCLEOTIDE SEQUENCE [LARGE SCALE GENOMIC DNA]</scope>
    <source>
        <strain evidence="6">TK-2024</strain>
        <tissue evidence="6">Old leaves</tissue>
    </source>
</reference>
<keyword evidence="3" id="KW-0832">Ubl conjugation</keyword>
<evidence type="ECO:0000313" key="6">
    <source>
        <dbReference type="EMBL" id="KAK8588667.1"/>
    </source>
</evidence>
<feature type="domain" description="Autophagy protein ATG5 alpha-helical bundle region" evidence="5">
    <location>
        <begin position="3"/>
        <end position="35"/>
    </location>
</feature>
<protein>
    <recommendedName>
        <fullName evidence="5">Autophagy protein ATG5 alpha-helical bundle region domain-containing protein</fullName>
    </recommendedName>
</protein>
<evidence type="ECO:0000259" key="5">
    <source>
        <dbReference type="Pfam" id="PF20637"/>
    </source>
</evidence>
<evidence type="ECO:0000256" key="1">
    <source>
        <dbReference type="ARBA" id="ARBA00006910"/>
    </source>
</evidence>
<dbReference type="InterPro" id="IPR048940">
    <property type="entry name" value="ATG5_HBR"/>
</dbReference>
<dbReference type="PANTHER" id="PTHR13040:SF2">
    <property type="entry name" value="AUTOPHAGY PROTEIN 5"/>
    <property type="match status" value="1"/>
</dbReference>
<keyword evidence="7" id="KW-1185">Reference proteome</keyword>
<evidence type="ECO:0000256" key="2">
    <source>
        <dbReference type="ARBA" id="ARBA00022499"/>
    </source>
</evidence>
<keyword evidence="4" id="KW-0072">Autophagy</keyword>